<dbReference type="InterPro" id="IPR052064">
    <property type="entry name" value="Mito_IMP1_subunit"/>
</dbReference>
<dbReference type="CDD" id="cd06462">
    <property type="entry name" value="Peptidase_S24_S26"/>
    <property type="match status" value="1"/>
</dbReference>
<accession>A0A1C5GJG6</accession>
<name>A0A1C5GJG6_9ACTN</name>
<keyword evidence="6" id="KW-1185">Reference proteome</keyword>
<feature type="domain" description="Peptidase S24/S26A/S26B/S26C" evidence="4">
    <location>
        <begin position="15"/>
        <end position="100"/>
    </location>
</feature>
<dbReference type="PANTHER" id="PTHR12383">
    <property type="entry name" value="PROTEASE FAMILY S26 MITOCHONDRIAL INNER MEMBRANE PROTEASE-RELATED"/>
    <property type="match status" value="1"/>
</dbReference>
<evidence type="ECO:0000256" key="2">
    <source>
        <dbReference type="ARBA" id="ARBA00022801"/>
    </source>
</evidence>
<evidence type="ECO:0000256" key="3">
    <source>
        <dbReference type="ARBA" id="ARBA00023136"/>
    </source>
</evidence>
<proteinExistence type="predicted"/>
<dbReference type="GO" id="GO:0016020">
    <property type="term" value="C:membrane"/>
    <property type="evidence" value="ECO:0007669"/>
    <property type="project" value="UniProtKB-SubCell"/>
</dbReference>
<evidence type="ECO:0000259" key="4">
    <source>
        <dbReference type="Pfam" id="PF00717"/>
    </source>
</evidence>
<evidence type="ECO:0000313" key="6">
    <source>
        <dbReference type="Proteomes" id="UP000199408"/>
    </source>
</evidence>
<keyword evidence="3" id="KW-0472">Membrane</keyword>
<dbReference type="Proteomes" id="UP000199408">
    <property type="component" value="Unassembled WGS sequence"/>
</dbReference>
<dbReference type="AlphaFoldDB" id="A0A1C5GJG6"/>
<dbReference type="STRING" id="47864.GA0070560_10198"/>
<keyword evidence="5" id="KW-0645">Protease</keyword>
<dbReference type="InterPro" id="IPR036286">
    <property type="entry name" value="LexA/Signal_pep-like_sf"/>
</dbReference>
<dbReference type="InterPro" id="IPR015927">
    <property type="entry name" value="Peptidase_S24_S26A/B/C"/>
</dbReference>
<dbReference type="PANTHER" id="PTHR12383:SF16">
    <property type="entry name" value="MITOCHONDRIAL INNER MEMBRANE PROTEASE SUBUNIT 1"/>
    <property type="match status" value="1"/>
</dbReference>
<evidence type="ECO:0000256" key="1">
    <source>
        <dbReference type="ARBA" id="ARBA00004370"/>
    </source>
</evidence>
<reference evidence="6" key="1">
    <citation type="submission" date="2016-06" db="EMBL/GenBank/DDBJ databases">
        <authorList>
            <person name="Varghese N."/>
        </authorList>
    </citation>
    <scope>NUCLEOTIDE SEQUENCE [LARGE SCALE GENOMIC DNA]</scope>
    <source>
        <strain evidence="6">DSM 43171</strain>
    </source>
</reference>
<dbReference type="Pfam" id="PF00717">
    <property type="entry name" value="Peptidase_S24"/>
    <property type="match status" value="1"/>
</dbReference>
<dbReference type="OrthoDB" id="1467636at2"/>
<dbReference type="RefSeq" id="WP_091289886.1">
    <property type="nucleotide sequence ID" value="NZ_FMDN01000001.1"/>
</dbReference>
<dbReference type="GO" id="GO:0006508">
    <property type="term" value="P:proteolysis"/>
    <property type="evidence" value="ECO:0007669"/>
    <property type="project" value="UniProtKB-KW"/>
</dbReference>
<keyword evidence="2" id="KW-0378">Hydrolase</keyword>
<dbReference type="EMBL" id="FMDN01000001">
    <property type="protein sequence ID" value="SCG33930.1"/>
    <property type="molecule type" value="Genomic_DNA"/>
</dbReference>
<comment type="subcellular location">
    <subcellularLocation>
        <location evidence="1">Membrane</location>
    </subcellularLocation>
</comment>
<dbReference type="Gene3D" id="2.10.109.10">
    <property type="entry name" value="Umud Fragment, subunit A"/>
    <property type="match status" value="1"/>
</dbReference>
<dbReference type="GO" id="GO:0008233">
    <property type="term" value="F:peptidase activity"/>
    <property type="evidence" value="ECO:0007669"/>
    <property type="project" value="UniProtKB-KW"/>
</dbReference>
<protein>
    <submittedName>
        <fullName evidence="5">Nickel-type superoxide dismutase maturation protease</fullName>
    </submittedName>
</protein>
<gene>
    <name evidence="5" type="ORF">GA0070560_10198</name>
</gene>
<organism evidence="5 6">
    <name type="scientific">Micromonospora halophytica</name>
    <dbReference type="NCBI Taxonomy" id="47864"/>
    <lineage>
        <taxon>Bacteria</taxon>
        <taxon>Bacillati</taxon>
        <taxon>Actinomycetota</taxon>
        <taxon>Actinomycetes</taxon>
        <taxon>Micromonosporales</taxon>
        <taxon>Micromonosporaceae</taxon>
        <taxon>Micromonospora</taxon>
    </lineage>
</organism>
<dbReference type="SUPFAM" id="SSF51306">
    <property type="entry name" value="LexA/Signal peptidase"/>
    <property type="match status" value="1"/>
</dbReference>
<sequence length="116" mass="12531">MAVDGGAPGARLRRPLTAVGVTGPSMSPTLRHGDAVLVRVGGRPARPGDVVVAVFRSRPELLVVKRAVRPQDGGWWVRGDNDLVTDDSRAYGVADVLGRVVLRYWPRPGRVSRRSL</sequence>
<evidence type="ECO:0000313" key="5">
    <source>
        <dbReference type="EMBL" id="SCG33930.1"/>
    </source>
</evidence>